<name>A0ABV6AM46_9HYPH</name>
<dbReference type="PANTHER" id="PTHR42964">
    <property type="entry name" value="ENOYL-COA HYDRATASE"/>
    <property type="match status" value="1"/>
</dbReference>
<reference evidence="2 3" key="1">
    <citation type="submission" date="2024-09" db="EMBL/GenBank/DDBJ databases">
        <authorList>
            <person name="Sun Q."/>
            <person name="Mori K."/>
        </authorList>
    </citation>
    <scope>NUCLEOTIDE SEQUENCE [LARGE SCALE GENOMIC DNA]</scope>
    <source>
        <strain evidence="2 3">TBRC 4938</strain>
    </source>
</reference>
<dbReference type="InterPro" id="IPR051683">
    <property type="entry name" value="Enoyl-CoA_Hydratase/Isomerase"/>
</dbReference>
<gene>
    <name evidence="2" type="ORF">ACFFP0_22835</name>
</gene>
<dbReference type="InterPro" id="IPR029045">
    <property type="entry name" value="ClpP/crotonase-like_dom_sf"/>
</dbReference>
<evidence type="ECO:0000256" key="1">
    <source>
        <dbReference type="ARBA" id="ARBA00005254"/>
    </source>
</evidence>
<sequence>MGGYDTLTLETDARGVATLTLNRPDKHNAMSAGMIAELADAARRLAADAAVRVVVLAAAGSTFCAGGDLAWMRDQAAKDRQGRIEGATELALMLKTLDDLPKPLVGRVQGNAFGGGIGLMAVCDIVIAAEGARFALTETRLGLVPATIGPYVVRRIGEGHARRLFLNARHFDAATAGAIGLVSAVRPAAGLDAAVEEEALAFLDCAPGAVASAKSLIRNLARGAVDDPVGYSIGLLADRWESAEGRAGIAAFLNRRPMPWALPKDDGGD</sequence>
<comment type="similarity">
    <text evidence="1">Belongs to the enoyl-CoA hydratase/isomerase family.</text>
</comment>
<dbReference type="RefSeq" id="WP_377264508.1">
    <property type="nucleotide sequence ID" value="NZ_JBHMAA010000027.1"/>
</dbReference>
<dbReference type="EMBL" id="JBHMAA010000027">
    <property type="protein sequence ID" value="MFB9951694.1"/>
    <property type="molecule type" value="Genomic_DNA"/>
</dbReference>
<keyword evidence="3" id="KW-1185">Reference proteome</keyword>
<dbReference type="InterPro" id="IPR001753">
    <property type="entry name" value="Enoyl-CoA_hydra/iso"/>
</dbReference>
<dbReference type="PANTHER" id="PTHR42964:SF1">
    <property type="entry name" value="POLYKETIDE BIOSYNTHESIS ENOYL-COA HYDRATASE PKSH-RELATED"/>
    <property type="match status" value="1"/>
</dbReference>
<dbReference type="NCBIfam" id="NF005675">
    <property type="entry name" value="PRK07468.1"/>
    <property type="match status" value="1"/>
</dbReference>
<dbReference type="CDD" id="cd06558">
    <property type="entry name" value="crotonase-like"/>
    <property type="match status" value="1"/>
</dbReference>
<evidence type="ECO:0000313" key="2">
    <source>
        <dbReference type="EMBL" id="MFB9951694.1"/>
    </source>
</evidence>
<proteinExistence type="inferred from homology"/>
<comment type="caution">
    <text evidence="2">The sequence shown here is derived from an EMBL/GenBank/DDBJ whole genome shotgun (WGS) entry which is preliminary data.</text>
</comment>
<organism evidence="2 3">
    <name type="scientific">Rhizobium puerariae</name>
    <dbReference type="NCBI Taxonomy" id="1585791"/>
    <lineage>
        <taxon>Bacteria</taxon>
        <taxon>Pseudomonadati</taxon>
        <taxon>Pseudomonadota</taxon>
        <taxon>Alphaproteobacteria</taxon>
        <taxon>Hyphomicrobiales</taxon>
        <taxon>Rhizobiaceae</taxon>
        <taxon>Rhizobium/Agrobacterium group</taxon>
        <taxon>Rhizobium</taxon>
    </lineage>
</organism>
<protein>
    <submittedName>
        <fullName evidence="2">Crotonase/enoyl-CoA hydratase family protein</fullName>
    </submittedName>
</protein>
<evidence type="ECO:0000313" key="3">
    <source>
        <dbReference type="Proteomes" id="UP001589692"/>
    </source>
</evidence>
<dbReference type="SUPFAM" id="SSF52096">
    <property type="entry name" value="ClpP/crotonase"/>
    <property type="match status" value="1"/>
</dbReference>
<dbReference type="Pfam" id="PF00378">
    <property type="entry name" value="ECH_1"/>
    <property type="match status" value="1"/>
</dbReference>
<dbReference type="Gene3D" id="3.90.226.10">
    <property type="entry name" value="2-enoyl-CoA Hydratase, Chain A, domain 1"/>
    <property type="match status" value="1"/>
</dbReference>
<dbReference type="Proteomes" id="UP001589692">
    <property type="component" value="Unassembled WGS sequence"/>
</dbReference>
<accession>A0ABV6AM46</accession>